<sequence length="75" mass="7449">MAEAAASSALPGTGRSAAVPALTAAAVPVPARVPMSTPSIAWVCGESAIAMDMPPTTPAAVSDPVIVQIMRDFIS</sequence>
<evidence type="ECO:0000313" key="2">
    <source>
        <dbReference type="Proteomes" id="UP000437709"/>
    </source>
</evidence>
<reference evidence="1 2" key="1">
    <citation type="submission" date="2019-10" db="EMBL/GenBank/DDBJ databases">
        <title>Georgenia wutianyii sp. nov. and Georgenia yuyongxinii sp. nov. isolated from plateau pika (Ochotona curzoniae) in the Qinghai-Tibet plateau of China.</title>
        <authorList>
            <person name="Tian Z."/>
        </authorList>
    </citation>
    <scope>NUCLEOTIDE SEQUENCE [LARGE SCALE GENOMIC DNA]</scope>
    <source>
        <strain evidence="1 2">JCM 19765</strain>
    </source>
</reference>
<keyword evidence="2" id="KW-1185">Reference proteome</keyword>
<organism evidence="1 2">
    <name type="scientific">Georgenia subflava</name>
    <dbReference type="NCBI Taxonomy" id="1622177"/>
    <lineage>
        <taxon>Bacteria</taxon>
        <taxon>Bacillati</taxon>
        <taxon>Actinomycetota</taxon>
        <taxon>Actinomycetes</taxon>
        <taxon>Micrococcales</taxon>
        <taxon>Bogoriellaceae</taxon>
        <taxon>Georgenia</taxon>
    </lineage>
</organism>
<dbReference type="Proteomes" id="UP000437709">
    <property type="component" value="Unassembled WGS sequence"/>
</dbReference>
<evidence type="ECO:0000313" key="1">
    <source>
        <dbReference type="EMBL" id="MPV37346.1"/>
    </source>
</evidence>
<name>A0A6N7EMH8_9MICO</name>
<gene>
    <name evidence="1" type="ORF">GB881_09850</name>
</gene>
<dbReference type="EMBL" id="WHPC01000033">
    <property type="protein sequence ID" value="MPV37346.1"/>
    <property type="molecule type" value="Genomic_DNA"/>
</dbReference>
<protein>
    <submittedName>
        <fullName evidence="1">Uncharacterized protein</fullName>
    </submittedName>
</protein>
<comment type="caution">
    <text evidence="1">The sequence shown here is derived from an EMBL/GenBank/DDBJ whole genome shotgun (WGS) entry which is preliminary data.</text>
</comment>
<accession>A0A6N7EMH8</accession>
<proteinExistence type="predicted"/>
<dbReference type="AlphaFoldDB" id="A0A6N7EMH8"/>